<dbReference type="PANTHER" id="PTHR43884:SF12">
    <property type="entry name" value="ISOVALERYL-COA DEHYDROGENASE, MITOCHONDRIAL-RELATED"/>
    <property type="match status" value="1"/>
</dbReference>
<keyword evidence="6" id="KW-0472">Membrane</keyword>
<dbReference type="InterPro" id="IPR013786">
    <property type="entry name" value="AcylCoA_DH/ox_N"/>
</dbReference>
<dbReference type="PANTHER" id="PTHR43884">
    <property type="entry name" value="ACYL-COA DEHYDROGENASE"/>
    <property type="match status" value="1"/>
</dbReference>
<feature type="transmembrane region" description="Helical" evidence="6">
    <location>
        <begin position="66"/>
        <end position="92"/>
    </location>
</feature>
<dbReference type="Gene3D" id="1.20.140.10">
    <property type="entry name" value="Butyryl-CoA Dehydrogenase, subunit A, domain 3"/>
    <property type="match status" value="1"/>
</dbReference>
<evidence type="ECO:0000256" key="4">
    <source>
        <dbReference type="ARBA" id="ARBA00022827"/>
    </source>
</evidence>
<dbReference type="InterPro" id="IPR046373">
    <property type="entry name" value="Acyl-CoA_Oxase/DH_mid-dom_sf"/>
</dbReference>
<evidence type="ECO:0000256" key="6">
    <source>
        <dbReference type="SAM" id="Phobius"/>
    </source>
</evidence>
<feature type="domain" description="Acyl-CoA oxidase/dehydrogenase middle" evidence="8">
    <location>
        <begin position="116"/>
        <end position="211"/>
    </location>
</feature>
<evidence type="ECO:0000313" key="11">
    <source>
        <dbReference type="Proteomes" id="UP000274117"/>
    </source>
</evidence>
<dbReference type="InterPro" id="IPR006091">
    <property type="entry name" value="Acyl-CoA_Oxase/DH_mid-dom"/>
</dbReference>
<comment type="cofactor">
    <cofactor evidence="1 5">
        <name>FAD</name>
        <dbReference type="ChEBI" id="CHEBI:57692"/>
    </cofactor>
</comment>
<keyword evidence="4 5" id="KW-0274">FAD</keyword>
<dbReference type="Gene3D" id="2.40.110.10">
    <property type="entry name" value="Butyryl-CoA Dehydrogenase, subunit A, domain 2"/>
    <property type="match status" value="1"/>
</dbReference>
<dbReference type="CDD" id="cd00567">
    <property type="entry name" value="ACAD"/>
    <property type="match status" value="1"/>
</dbReference>
<comment type="similarity">
    <text evidence="2 5">Belongs to the acyl-CoA dehydrogenase family.</text>
</comment>
<keyword evidence="6" id="KW-0812">Transmembrane</keyword>
<evidence type="ECO:0000313" key="10">
    <source>
        <dbReference type="EMBL" id="RRR53931.1"/>
    </source>
</evidence>
<evidence type="ECO:0000259" key="8">
    <source>
        <dbReference type="Pfam" id="PF02770"/>
    </source>
</evidence>
<reference evidence="10 11" key="2">
    <citation type="submission" date="2018-12" db="EMBL/GenBank/DDBJ databases">
        <title>Whole-genome sequences of fifteen clinical Streptococcus suis strains isolated from pigs between 2006 and 2018.</title>
        <authorList>
            <person name="Stevens M.J.A."/>
            <person name="Cernela N."/>
            <person name="Spoerry Serrano N."/>
            <person name="Schmitt S."/>
            <person name="Schrenzel J."/>
            <person name="Stephan R."/>
        </authorList>
    </citation>
    <scope>NUCLEOTIDE SEQUENCE [LARGE SCALE GENOMIC DNA]</scope>
    <source>
        <strain evidence="10 11">PP422</strain>
    </source>
</reference>
<evidence type="ECO:0000256" key="1">
    <source>
        <dbReference type="ARBA" id="ARBA00001974"/>
    </source>
</evidence>
<dbReference type="Pfam" id="PF02771">
    <property type="entry name" value="Acyl-CoA_dh_N"/>
    <property type="match status" value="1"/>
</dbReference>
<evidence type="ECO:0000259" key="9">
    <source>
        <dbReference type="Pfam" id="PF02771"/>
    </source>
</evidence>
<reference evidence="10 11" key="1">
    <citation type="submission" date="2018-11" db="EMBL/GenBank/DDBJ databases">
        <authorList>
            <person name="Stevens M.J."/>
            <person name="Cernela N."/>
            <person name="Spoerry Serrano N."/>
            <person name="Schmitt S."/>
            <person name="Schrenzel J."/>
            <person name="Stephan R."/>
        </authorList>
    </citation>
    <scope>NUCLEOTIDE SEQUENCE [LARGE SCALE GENOMIC DNA]</scope>
    <source>
        <strain evidence="10 11">PP422</strain>
    </source>
</reference>
<organism evidence="10 11">
    <name type="scientific">Streptococcus suis</name>
    <dbReference type="NCBI Taxonomy" id="1307"/>
    <lineage>
        <taxon>Bacteria</taxon>
        <taxon>Bacillati</taxon>
        <taxon>Bacillota</taxon>
        <taxon>Bacilli</taxon>
        <taxon>Lactobacillales</taxon>
        <taxon>Streptococcaceae</taxon>
        <taxon>Streptococcus</taxon>
    </lineage>
</organism>
<keyword evidence="6" id="KW-1133">Transmembrane helix</keyword>
<feature type="domain" description="Acyl-CoA dehydrogenase/oxidase C-terminal" evidence="7">
    <location>
        <begin position="231"/>
        <end position="366"/>
    </location>
</feature>
<name>A0A3R8SA89_STRSU</name>
<dbReference type="InterPro" id="IPR037069">
    <property type="entry name" value="AcylCoA_DH/ox_N_sf"/>
</dbReference>
<evidence type="ECO:0000256" key="5">
    <source>
        <dbReference type="RuleBase" id="RU362125"/>
    </source>
</evidence>
<keyword evidence="3 5" id="KW-0285">Flavoprotein</keyword>
<dbReference type="AlphaFoldDB" id="A0A3R8SA89"/>
<dbReference type="SUPFAM" id="SSF47203">
    <property type="entry name" value="Acyl-CoA dehydrogenase C-terminal domain-like"/>
    <property type="match status" value="1"/>
</dbReference>
<sequence>MQYDQEKLDQISDYIQAEIVGQAAHYDEHKLFPLLFINRLVTDHKIFHLLHQTVDRDSGLRTFLEVIRLLSIEFSSLAAILMTQAFFAIWLLEHFGSPEQKERYLDDLLNFKKIGAFAFSEEDINLDKQFPETMARQTDKGWIINGRKQMVSNAPMADVLFVLCQTVDQYGKKDMAIFVLDSKTPGIQVGPTIDKVGVRSMPLAPISFENVQLTNDQLLGHQIAGKQQYTQSMIKMRLAISAQSLGIAEGAFKKGLAYSQIRRGFGKRPIDVSINQLRIVDLKTALVACEAYYHDYLRTDMSDEREVSMLKIITSRLASTISEEVVRITGAYSFIGNDDIERYVHDANITKEYGGKTDRLKKKIAEMWL</sequence>
<evidence type="ECO:0000256" key="2">
    <source>
        <dbReference type="ARBA" id="ARBA00009347"/>
    </source>
</evidence>
<dbReference type="GO" id="GO:0050660">
    <property type="term" value="F:flavin adenine dinucleotide binding"/>
    <property type="evidence" value="ECO:0007669"/>
    <property type="project" value="InterPro"/>
</dbReference>
<feature type="domain" description="Acyl-CoA dehydrogenase/oxidase N-terminal" evidence="9">
    <location>
        <begin position="8"/>
        <end position="110"/>
    </location>
</feature>
<dbReference type="SUPFAM" id="SSF56645">
    <property type="entry name" value="Acyl-CoA dehydrogenase NM domain-like"/>
    <property type="match status" value="1"/>
</dbReference>
<dbReference type="Proteomes" id="UP000274117">
    <property type="component" value="Unassembled WGS sequence"/>
</dbReference>
<comment type="caution">
    <text evidence="10">The sequence shown here is derived from an EMBL/GenBank/DDBJ whole genome shotgun (WGS) entry which is preliminary data.</text>
</comment>
<protein>
    <submittedName>
        <fullName evidence="10">Acyl-CoA dehydrogenase</fullName>
    </submittedName>
</protein>
<dbReference type="InterPro" id="IPR009075">
    <property type="entry name" value="AcylCo_DH/oxidase_C"/>
</dbReference>
<dbReference type="Pfam" id="PF02770">
    <property type="entry name" value="Acyl-CoA_dh_M"/>
    <property type="match status" value="1"/>
</dbReference>
<dbReference type="InterPro" id="IPR009100">
    <property type="entry name" value="AcylCoA_DH/oxidase_NM_dom_sf"/>
</dbReference>
<proteinExistence type="inferred from homology"/>
<dbReference type="GO" id="GO:0003995">
    <property type="term" value="F:acyl-CoA dehydrogenase activity"/>
    <property type="evidence" value="ECO:0007669"/>
    <property type="project" value="TreeGrafter"/>
</dbReference>
<gene>
    <name evidence="10" type="ORF">EI998_04130</name>
</gene>
<dbReference type="Pfam" id="PF00441">
    <property type="entry name" value="Acyl-CoA_dh_1"/>
    <property type="match status" value="1"/>
</dbReference>
<dbReference type="RefSeq" id="WP_105110500.1">
    <property type="nucleotide sequence ID" value="NZ_POIG01000132.1"/>
</dbReference>
<dbReference type="Gene3D" id="1.10.540.10">
    <property type="entry name" value="Acyl-CoA dehydrogenase/oxidase, N-terminal domain"/>
    <property type="match status" value="1"/>
</dbReference>
<keyword evidence="5" id="KW-0560">Oxidoreductase</keyword>
<dbReference type="EMBL" id="RSDO01000005">
    <property type="protein sequence ID" value="RRR53931.1"/>
    <property type="molecule type" value="Genomic_DNA"/>
</dbReference>
<dbReference type="InterPro" id="IPR036250">
    <property type="entry name" value="AcylCo_DH-like_C"/>
</dbReference>
<evidence type="ECO:0000259" key="7">
    <source>
        <dbReference type="Pfam" id="PF00441"/>
    </source>
</evidence>
<accession>A0A3R8SA89</accession>
<evidence type="ECO:0000256" key="3">
    <source>
        <dbReference type="ARBA" id="ARBA00022630"/>
    </source>
</evidence>